<feature type="transmembrane region" description="Helical" evidence="6">
    <location>
        <begin position="671"/>
        <end position="693"/>
    </location>
</feature>
<comment type="subcellular location">
    <subcellularLocation>
        <location evidence="1">Cell membrane</location>
        <topology evidence="1">Multi-pass membrane protein</topology>
    </subcellularLocation>
</comment>
<accession>A0A1T4RRU1</accession>
<dbReference type="OrthoDB" id="1451596at2"/>
<dbReference type="InterPro" id="IPR003838">
    <property type="entry name" value="ABC3_permease_C"/>
</dbReference>
<name>A0A1T4RRU1_9BACT</name>
<evidence type="ECO:0000313" key="10">
    <source>
        <dbReference type="Proteomes" id="UP000190367"/>
    </source>
</evidence>
<feature type="transmembrane region" description="Helical" evidence="6">
    <location>
        <begin position="20"/>
        <end position="41"/>
    </location>
</feature>
<feature type="transmembrane region" description="Helical" evidence="6">
    <location>
        <begin position="729"/>
        <end position="746"/>
    </location>
</feature>
<evidence type="ECO:0000256" key="3">
    <source>
        <dbReference type="ARBA" id="ARBA00022692"/>
    </source>
</evidence>
<keyword evidence="10" id="KW-1185">Reference proteome</keyword>
<keyword evidence="4 6" id="KW-1133">Transmembrane helix</keyword>
<dbReference type="Pfam" id="PF02687">
    <property type="entry name" value="FtsX"/>
    <property type="match status" value="2"/>
</dbReference>
<dbReference type="RefSeq" id="WP_078669902.1">
    <property type="nucleotide sequence ID" value="NZ_FUWZ01000002.1"/>
</dbReference>
<organism evidence="9 10">
    <name type="scientific">Chitinophaga eiseniae</name>
    <dbReference type="NCBI Taxonomy" id="634771"/>
    <lineage>
        <taxon>Bacteria</taxon>
        <taxon>Pseudomonadati</taxon>
        <taxon>Bacteroidota</taxon>
        <taxon>Chitinophagia</taxon>
        <taxon>Chitinophagales</taxon>
        <taxon>Chitinophagaceae</taxon>
        <taxon>Chitinophaga</taxon>
    </lineage>
</organism>
<dbReference type="PANTHER" id="PTHR30572">
    <property type="entry name" value="MEMBRANE COMPONENT OF TRANSPORTER-RELATED"/>
    <property type="match status" value="1"/>
</dbReference>
<reference evidence="10" key="1">
    <citation type="submission" date="2017-02" db="EMBL/GenBank/DDBJ databases">
        <authorList>
            <person name="Varghese N."/>
            <person name="Submissions S."/>
        </authorList>
    </citation>
    <scope>NUCLEOTIDE SEQUENCE [LARGE SCALE GENOMIC DNA]</scope>
    <source>
        <strain evidence="10">DSM 22224</strain>
    </source>
</reference>
<evidence type="ECO:0000256" key="4">
    <source>
        <dbReference type="ARBA" id="ARBA00022989"/>
    </source>
</evidence>
<feature type="domain" description="ABC3 transporter permease C-terminal" evidence="7">
    <location>
        <begin position="677"/>
        <end position="790"/>
    </location>
</feature>
<keyword evidence="5 6" id="KW-0472">Membrane</keyword>
<keyword evidence="3 6" id="KW-0812">Transmembrane</keyword>
<evidence type="ECO:0000256" key="1">
    <source>
        <dbReference type="ARBA" id="ARBA00004651"/>
    </source>
</evidence>
<feature type="domain" description="ABC3 transporter permease C-terminal" evidence="7">
    <location>
        <begin position="284"/>
        <end position="397"/>
    </location>
</feature>
<evidence type="ECO:0000259" key="8">
    <source>
        <dbReference type="Pfam" id="PF12704"/>
    </source>
</evidence>
<feature type="transmembrane region" description="Helical" evidence="6">
    <location>
        <begin position="418"/>
        <end position="440"/>
    </location>
</feature>
<evidence type="ECO:0000256" key="2">
    <source>
        <dbReference type="ARBA" id="ARBA00022475"/>
    </source>
</evidence>
<feature type="domain" description="MacB-like periplasmic core" evidence="8">
    <location>
        <begin position="21"/>
        <end position="233"/>
    </location>
</feature>
<dbReference type="PROSITE" id="PS51257">
    <property type="entry name" value="PROKAR_LIPOPROTEIN"/>
    <property type="match status" value="1"/>
</dbReference>
<dbReference type="PANTHER" id="PTHR30572:SF18">
    <property type="entry name" value="ABC-TYPE MACROLIDE FAMILY EXPORT SYSTEM PERMEASE COMPONENT 2"/>
    <property type="match status" value="1"/>
</dbReference>
<feature type="domain" description="MacB-like periplasmic core" evidence="8">
    <location>
        <begin position="473"/>
        <end position="641"/>
    </location>
</feature>
<evidence type="ECO:0000256" key="5">
    <source>
        <dbReference type="ARBA" id="ARBA00023136"/>
    </source>
</evidence>
<feature type="transmembrane region" description="Helical" evidence="6">
    <location>
        <begin position="758"/>
        <end position="778"/>
    </location>
</feature>
<gene>
    <name evidence="9" type="ORF">SAMN04488128_1021438</name>
</gene>
<feature type="transmembrane region" description="Helical" evidence="6">
    <location>
        <begin position="373"/>
        <end position="398"/>
    </location>
</feature>
<dbReference type="Proteomes" id="UP000190367">
    <property type="component" value="Unassembled WGS sequence"/>
</dbReference>
<dbReference type="GO" id="GO:0022857">
    <property type="term" value="F:transmembrane transporter activity"/>
    <property type="evidence" value="ECO:0007669"/>
    <property type="project" value="TreeGrafter"/>
</dbReference>
<dbReference type="AlphaFoldDB" id="A0A1T4RRU1"/>
<evidence type="ECO:0000259" key="7">
    <source>
        <dbReference type="Pfam" id="PF02687"/>
    </source>
</evidence>
<dbReference type="STRING" id="634771.SAMN04488128_1021438"/>
<dbReference type="GO" id="GO:0005886">
    <property type="term" value="C:plasma membrane"/>
    <property type="evidence" value="ECO:0007669"/>
    <property type="project" value="UniProtKB-SubCell"/>
</dbReference>
<dbReference type="InterPro" id="IPR050250">
    <property type="entry name" value="Macrolide_Exporter_MacB"/>
</dbReference>
<protein>
    <submittedName>
        <fullName evidence="9">Putative ABC transport system permease protein</fullName>
    </submittedName>
</protein>
<sequence>MWKNYFKIAVKNLLKRKLYAGINVFGLATAIACFILLSLYLENEWTYDRWYKNVTELYRLRMDYGEKGEKPVQTALTPNILATAIKDQPEIEKVVRVYHRDVSIRYEDKNWNEKRFLYADAPFFQLFSFPLKSGNAATVLSGPDMVVISASMAKKYFGDTDPVGKILLINGKRSYQVTGVAADAPSNTHLKFDFVASYSTLQLKEYWGSANYYTYVQVQHPAQLESLQASLTALARQQLSDEELNSGASLNFVPERMADIHLHSVAADVTEEKGDMRYNYIFALIGGMLLVIACVNFMNLATARSTERSREVGVRKALGAQRGQLFWQFMMESALLTGIALGIGLLLAKLLLPAFNQLADVHLQMGGTSGYRLYLVLVIVFFLVSFVTGIYPALFLSGFRPVQVLKGSQTATPQGRGIRQSLVVFQFAASIFFIICTLVVQQQMQYIQHKKLGLDRSEVLALNGFKADAQVLEAFKGRLLQLSGVTHVTASAESPVDIQGGYSIDHIEGRPASYALNINALPIEKDYLKTLGINLLSGEDLTHADIADILKEPSEERAYHFFLNETAVKKLGWTPEAAVGKRMMLNGRQGTVKGVMKDFHFTSMKSKIEPIVVFPEYDWFQQIYIKTGGSDKQQVIAAIGALWKEVQPATPFDYHFLDDDFNRMYKSEYRVGAVLGVFATLVMIVSCLGLLGLAALTTQQRTREIGIRKVLGASVTNVVAMLSKDFIRLVVIALVLAVPIAWYAGHNWLNAFAYHASLSMWLFVAAGALAIVVALLTVSLQSLKTATMNPVKSLRAE</sequence>
<proteinExistence type="predicted"/>
<dbReference type="EMBL" id="FUWZ01000002">
    <property type="protein sequence ID" value="SKA18652.1"/>
    <property type="molecule type" value="Genomic_DNA"/>
</dbReference>
<feature type="transmembrane region" description="Helical" evidence="6">
    <location>
        <begin position="280"/>
        <end position="301"/>
    </location>
</feature>
<evidence type="ECO:0000313" key="9">
    <source>
        <dbReference type="EMBL" id="SKA18652.1"/>
    </source>
</evidence>
<evidence type="ECO:0000256" key="6">
    <source>
        <dbReference type="SAM" id="Phobius"/>
    </source>
</evidence>
<keyword evidence="2" id="KW-1003">Cell membrane</keyword>
<feature type="transmembrane region" description="Helical" evidence="6">
    <location>
        <begin position="334"/>
        <end position="352"/>
    </location>
</feature>
<dbReference type="InterPro" id="IPR025857">
    <property type="entry name" value="MacB_PCD"/>
</dbReference>
<dbReference type="Pfam" id="PF12704">
    <property type="entry name" value="MacB_PCD"/>
    <property type="match status" value="2"/>
</dbReference>